<dbReference type="RefSeq" id="WP_301224124.1">
    <property type="nucleotide sequence ID" value="NZ_JAROCG010000001.1"/>
</dbReference>
<dbReference type="InterPro" id="IPR042001">
    <property type="entry name" value="Sortase_F"/>
</dbReference>
<dbReference type="PROSITE" id="PS51257">
    <property type="entry name" value="PROKAR_LIPOPROTEIN"/>
    <property type="match status" value="1"/>
</dbReference>
<name>A0ABT8JXA6_9MICC</name>
<feature type="compositionally biased region" description="Low complexity" evidence="2">
    <location>
        <begin position="57"/>
        <end position="85"/>
    </location>
</feature>
<evidence type="ECO:0000256" key="2">
    <source>
        <dbReference type="SAM" id="MobiDB-lite"/>
    </source>
</evidence>
<feature type="chain" id="PRO_5046863590" evidence="3">
    <location>
        <begin position="28"/>
        <end position="231"/>
    </location>
</feature>
<dbReference type="EMBL" id="JAROCG010000001">
    <property type="protein sequence ID" value="MDN4609433.1"/>
    <property type="molecule type" value="Genomic_DNA"/>
</dbReference>
<gene>
    <name evidence="4" type="ORF">P5G52_00990</name>
</gene>
<sequence>MPNSRRQARFAVATGILAALLLSGCGAPDGSDTPSAPTPSPATAPSSTPAMPDTRPSGNAGASAASAGGLQDPSEAAPSADSPGAAPVRISIPAIGVDAPLEVLSLDAENALQPPVAWDAAGWYDRSPLPGDRGPSVIAGHLVAPDGPAVFVDLGALGPGDQVTVTQADGSTDTFAVDRTISAERTDFFPTEEIYGPTPDAQLRLITCDGEYDPARGHWTRNMVVFATALQ</sequence>
<dbReference type="InterPro" id="IPR005754">
    <property type="entry name" value="Sortase"/>
</dbReference>
<evidence type="ECO:0000256" key="1">
    <source>
        <dbReference type="ARBA" id="ARBA00022801"/>
    </source>
</evidence>
<protein>
    <submittedName>
        <fullName evidence="4">Sortase</fullName>
    </submittedName>
</protein>
<dbReference type="Gene3D" id="2.40.260.10">
    <property type="entry name" value="Sortase"/>
    <property type="match status" value="1"/>
</dbReference>
<dbReference type="Proteomes" id="UP001174209">
    <property type="component" value="Unassembled WGS sequence"/>
</dbReference>
<organism evidence="4 5">
    <name type="scientific">Arthrobacter burdickii</name>
    <dbReference type="NCBI Taxonomy" id="3035920"/>
    <lineage>
        <taxon>Bacteria</taxon>
        <taxon>Bacillati</taxon>
        <taxon>Actinomycetota</taxon>
        <taxon>Actinomycetes</taxon>
        <taxon>Micrococcales</taxon>
        <taxon>Micrococcaceae</taxon>
        <taxon>Arthrobacter</taxon>
    </lineage>
</organism>
<keyword evidence="5" id="KW-1185">Reference proteome</keyword>
<evidence type="ECO:0000313" key="5">
    <source>
        <dbReference type="Proteomes" id="UP001174209"/>
    </source>
</evidence>
<feature type="signal peptide" evidence="3">
    <location>
        <begin position="1"/>
        <end position="27"/>
    </location>
</feature>
<dbReference type="InterPro" id="IPR023365">
    <property type="entry name" value="Sortase_dom-sf"/>
</dbReference>
<reference evidence="4" key="1">
    <citation type="submission" date="2023-06" db="EMBL/GenBank/DDBJ databases">
        <title>MT1 and MT2 Draft Genomes of Novel Species.</title>
        <authorList>
            <person name="Venkateswaran K."/>
        </authorList>
    </citation>
    <scope>NUCLEOTIDE SEQUENCE</scope>
    <source>
        <strain evidence="4">IIF3SC-B10</strain>
    </source>
</reference>
<accession>A0ABT8JXA6</accession>
<dbReference type="SUPFAM" id="SSF63817">
    <property type="entry name" value="Sortase"/>
    <property type="match status" value="1"/>
</dbReference>
<dbReference type="Pfam" id="PF04203">
    <property type="entry name" value="Sortase"/>
    <property type="match status" value="1"/>
</dbReference>
<feature type="region of interest" description="Disordered" evidence="2">
    <location>
        <begin position="23"/>
        <end position="85"/>
    </location>
</feature>
<comment type="caution">
    <text evidence="4">The sequence shown here is derived from an EMBL/GenBank/DDBJ whole genome shotgun (WGS) entry which is preliminary data.</text>
</comment>
<proteinExistence type="predicted"/>
<keyword evidence="1" id="KW-0378">Hydrolase</keyword>
<evidence type="ECO:0000256" key="3">
    <source>
        <dbReference type="SAM" id="SignalP"/>
    </source>
</evidence>
<evidence type="ECO:0000313" key="4">
    <source>
        <dbReference type="EMBL" id="MDN4609433.1"/>
    </source>
</evidence>
<dbReference type="CDD" id="cd05829">
    <property type="entry name" value="Sortase_F"/>
    <property type="match status" value="1"/>
</dbReference>
<keyword evidence="3" id="KW-0732">Signal</keyword>